<dbReference type="PRINTS" id="PR00120">
    <property type="entry name" value="HATPASE"/>
</dbReference>
<dbReference type="InterPro" id="IPR001757">
    <property type="entry name" value="P_typ_ATPase"/>
</dbReference>
<dbReference type="PANTHER" id="PTHR43520">
    <property type="entry name" value="ATP7, ISOFORM B"/>
    <property type="match status" value="1"/>
</dbReference>
<dbReference type="SUPFAM" id="SSF55008">
    <property type="entry name" value="HMA, heavy metal-associated domain"/>
    <property type="match status" value="1"/>
</dbReference>
<dbReference type="PANTHER" id="PTHR43520:SF8">
    <property type="entry name" value="P-TYPE CU(+) TRANSPORTER"/>
    <property type="match status" value="1"/>
</dbReference>
<dbReference type="CDD" id="cd00371">
    <property type="entry name" value="HMA"/>
    <property type="match status" value="1"/>
</dbReference>
<feature type="transmembrane region" description="Helical" evidence="10">
    <location>
        <begin position="466"/>
        <end position="490"/>
    </location>
</feature>
<comment type="caution">
    <text evidence="13">The sequence shown here is derived from an EMBL/GenBank/DDBJ whole genome shotgun (WGS) entry which is preliminary data.</text>
</comment>
<dbReference type="NCBIfam" id="TIGR01525">
    <property type="entry name" value="ATPase-IB_hvy"/>
    <property type="match status" value="1"/>
</dbReference>
<dbReference type="InterPro" id="IPR018303">
    <property type="entry name" value="ATPase_P-typ_P_site"/>
</dbReference>
<dbReference type="InterPro" id="IPR027256">
    <property type="entry name" value="P-typ_ATPase_IB"/>
</dbReference>
<dbReference type="Proteomes" id="UP001333996">
    <property type="component" value="Unassembled WGS sequence"/>
</dbReference>
<keyword evidence="3 10" id="KW-0812">Transmembrane</keyword>
<dbReference type="PROSITE" id="PS50846">
    <property type="entry name" value="HMA_2"/>
    <property type="match status" value="1"/>
</dbReference>
<feature type="region of interest" description="Disordered" evidence="11">
    <location>
        <begin position="837"/>
        <end position="860"/>
    </location>
</feature>
<evidence type="ECO:0000256" key="3">
    <source>
        <dbReference type="ARBA" id="ARBA00022692"/>
    </source>
</evidence>
<dbReference type="SUPFAM" id="SSF81665">
    <property type="entry name" value="Calcium ATPase, transmembrane domain M"/>
    <property type="match status" value="1"/>
</dbReference>
<accession>A0ABU7FNM5</accession>
<reference evidence="13" key="1">
    <citation type="submission" date="2024-01" db="EMBL/GenBank/DDBJ databases">
        <title>First draft genome sequence data of TA4-1, the type strain of Gram-positive actinobacterium Streptomyces chiangmaiensis.</title>
        <authorList>
            <person name="Yasawong M."/>
            <person name="Nantapong N."/>
        </authorList>
    </citation>
    <scope>NUCLEOTIDE SEQUENCE</scope>
    <source>
        <strain evidence="13">TA4-1</strain>
    </source>
</reference>
<protein>
    <submittedName>
        <fullName evidence="13">Heavy metal translocating P-type ATPase</fullName>
    </submittedName>
</protein>
<dbReference type="InterPro" id="IPR023299">
    <property type="entry name" value="ATPase_P-typ_cyto_dom_N"/>
</dbReference>
<dbReference type="SUPFAM" id="SSF81653">
    <property type="entry name" value="Calcium ATPase, transduction domain A"/>
    <property type="match status" value="1"/>
</dbReference>
<dbReference type="InterPro" id="IPR023214">
    <property type="entry name" value="HAD_sf"/>
</dbReference>
<feature type="transmembrane region" description="Helical" evidence="10">
    <location>
        <begin position="437"/>
        <end position="460"/>
    </location>
</feature>
<evidence type="ECO:0000256" key="1">
    <source>
        <dbReference type="ARBA" id="ARBA00004651"/>
    </source>
</evidence>
<dbReference type="InterPro" id="IPR023298">
    <property type="entry name" value="ATPase_P-typ_TM_dom_sf"/>
</dbReference>
<dbReference type="PRINTS" id="PR00119">
    <property type="entry name" value="CATATPASE"/>
</dbReference>
<evidence type="ECO:0000313" key="13">
    <source>
        <dbReference type="EMBL" id="MED7825413.1"/>
    </source>
</evidence>
<feature type="compositionally biased region" description="Basic and acidic residues" evidence="11">
    <location>
        <begin position="130"/>
        <end position="144"/>
    </location>
</feature>
<keyword evidence="8 10" id="KW-1133">Transmembrane helix</keyword>
<dbReference type="RefSeq" id="WP_329509824.1">
    <property type="nucleotide sequence ID" value="NZ_BAAAYZ010000132.1"/>
</dbReference>
<evidence type="ECO:0000256" key="8">
    <source>
        <dbReference type="ARBA" id="ARBA00022989"/>
    </source>
</evidence>
<keyword evidence="9 10" id="KW-0472">Membrane</keyword>
<dbReference type="InterPro" id="IPR044492">
    <property type="entry name" value="P_typ_ATPase_HD_dom"/>
</dbReference>
<dbReference type="CDD" id="cd02094">
    <property type="entry name" value="P-type_ATPase_Cu-like"/>
    <property type="match status" value="1"/>
</dbReference>
<name>A0ABU7FNM5_9ACTN</name>
<dbReference type="Pfam" id="PF00122">
    <property type="entry name" value="E1-E2_ATPase"/>
    <property type="match status" value="1"/>
</dbReference>
<keyword evidence="7" id="KW-1278">Translocase</keyword>
<dbReference type="InterPro" id="IPR036163">
    <property type="entry name" value="HMA_dom_sf"/>
</dbReference>
<dbReference type="SFLD" id="SFLDS00003">
    <property type="entry name" value="Haloacid_Dehalogenase"/>
    <property type="match status" value="1"/>
</dbReference>
<feature type="domain" description="HMA" evidence="12">
    <location>
        <begin position="26"/>
        <end position="92"/>
    </location>
</feature>
<dbReference type="Gene3D" id="3.40.50.1000">
    <property type="entry name" value="HAD superfamily/HAD-like"/>
    <property type="match status" value="1"/>
</dbReference>
<dbReference type="Pfam" id="PF00702">
    <property type="entry name" value="Hydrolase"/>
    <property type="match status" value="1"/>
</dbReference>
<dbReference type="EMBL" id="JAYWVC010000108">
    <property type="protein sequence ID" value="MED7825413.1"/>
    <property type="molecule type" value="Genomic_DNA"/>
</dbReference>
<keyword evidence="6 10" id="KW-0067">ATP-binding</keyword>
<feature type="region of interest" description="Disordered" evidence="11">
    <location>
        <begin position="104"/>
        <end position="173"/>
    </location>
</feature>
<feature type="region of interest" description="Disordered" evidence="11">
    <location>
        <begin position="1"/>
        <end position="26"/>
    </location>
</feature>
<dbReference type="InterPro" id="IPR006121">
    <property type="entry name" value="HMA_dom"/>
</dbReference>
<feature type="transmembrane region" description="Helical" evidence="10">
    <location>
        <begin position="191"/>
        <end position="208"/>
    </location>
</feature>
<keyword evidence="5 10" id="KW-0547">Nucleotide-binding</keyword>
<evidence type="ECO:0000256" key="2">
    <source>
        <dbReference type="ARBA" id="ARBA00006024"/>
    </source>
</evidence>
<dbReference type="InterPro" id="IPR059000">
    <property type="entry name" value="ATPase_P-type_domA"/>
</dbReference>
<feature type="transmembrane region" description="Helical" evidence="10">
    <location>
        <begin position="779"/>
        <end position="797"/>
    </location>
</feature>
<comment type="subcellular location">
    <subcellularLocation>
        <location evidence="1">Cell membrane</location>
        <topology evidence="1">Multi-pass membrane protein</topology>
    </subcellularLocation>
</comment>
<proteinExistence type="inferred from homology"/>
<gene>
    <name evidence="13" type="ORF">VXC91_26355</name>
</gene>
<dbReference type="SFLD" id="SFLDF00027">
    <property type="entry name" value="p-type_atpase"/>
    <property type="match status" value="1"/>
</dbReference>
<organism evidence="13 14">
    <name type="scientific">Streptomyces chiangmaiensis</name>
    <dbReference type="NCBI Taxonomy" id="766497"/>
    <lineage>
        <taxon>Bacteria</taxon>
        <taxon>Bacillati</taxon>
        <taxon>Actinomycetota</taxon>
        <taxon>Actinomycetes</taxon>
        <taxon>Kitasatosporales</taxon>
        <taxon>Streptomycetaceae</taxon>
        <taxon>Streptomyces</taxon>
    </lineage>
</organism>
<dbReference type="Gene3D" id="3.40.1110.10">
    <property type="entry name" value="Calcium-transporting ATPase, cytoplasmic domain N"/>
    <property type="match status" value="1"/>
</dbReference>
<evidence type="ECO:0000259" key="12">
    <source>
        <dbReference type="PROSITE" id="PS50846"/>
    </source>
</evidence>
<dbReference type="SUPFAM" id="SSF56784">
    <property type="entry name" value="HAD-like"/>
    <property type="match status" value="1"/>
</dbReference>
<evidence type="ECO:0000256" key="4">
    <source>
        <dbReference type="ARBA" id="ARBA00022723"/>
    </source>
</evidence>
<feature type="transmembrane region" description="Helical" evidence="10">
    <location>
        <begin position="228"/>
        <end position="249"/>
    </location>
</feature>
<dbReference type="SFLD" id="SFLDG00002">
    <property type="entry name" value="C1.7:_P-type_atpase_like"/>
    <property type="match status" value="1"/>
</dbReference>
<feature type="transmembrane region" description="Helical" evidence="10">
    <location>
        <begin position="261"/>
        <end position="279"/>
    </location>
</feature>
<feature type="transmembrane region" description="Helical" evidence="10">
    <location>
        <begin position="285"/>
        <end position="303"/>
    </location>
</feature>
<sequence>MTVHDHHADHSGHSEPRPAQPPKERSTAVLDVRGLSWASQQSTVTAVLRRRPGVLDVEANPVAQTATVVFDPRRTSLAELRHWVEECGYHCAGQSVPAHVCDPMAEPDPPTLTASAPSEHAAHAGTTEVPPEHIAEPHPHEAHVHVHGPGTSEDRARLEHAESMPSPHEMMGHGGHGGMSMAAMVADMRNRFLVAALFSIPIVIWSPIGKDVFHLDVPVPFGLRQDVWALLLSLPVIFYSCTIFFDGAIRALRARTLDMMVLVAVAVGSGWLYSLIVTLTGGGDVFYEAATVLASFVLLGHWFEMRARGGANDAIRTLLDLAPPKALVLRDGEPVEVPTAEIQVGDPLLVRPGAKIAVDGVVEEGTSEVDESMVTGESLPVHKEPGAQVVGATINANGTLRVRATKVGSDTALAQIVKLVQQAQNSKAPGQRLADRAAFWLVFVALIGGAVTLVAWLLAGHSLGDAMLFAITVVVITCPDALGLATPTAIMVGTGLGAKRGVLFKNAMGLETSARTQTVVMDKTGTLTKGEPEVTDVVTATDVTNEQLQRLVAAVERESEHPLAEAIVRNAEASGLATERAEGFENVPGHGAIARVSGHRVVVGNRRLAEREGIDLAELAGKRDEMAATGRTVVIAAVDGRAAGLIGIADAPRETSAAAVKELHALGVEVVMLTGDNQATAERIAEQLGIDTVIAEVLPGDKAAKVAELQASGRKVAMVGDGVNDAPALAQADLGIAIGAGTDVAIETADLVLMRSDPLDVPTALRIGRGTLRKMRQNLGWAIGYNALALPIAAGVFEPAFGLVLRPEIAALSMSGSSFIVAVNALSLKGLRLPGTAPAPASTPRETAASAVDEPAQPAA</sequence>
<dbReference type="NCBIfam" id="TIGR01511">
    <property type="entry name" value="ATPase-IB1_Cu"/>
    <property type="match status" value="1"/>
</dbReference>
<evidence type="ECO:0000256" key="5">
    <source>
        <dbReference type="ARBA" id="ARBA00022741"/>
    </source>
</evidence>
<evidence type="ECO:0000256" key="11">
    <source>
        <dbReference type="SAM" id="MobiDB-lite"/>
    </source>
</evidence>
<dbReference type="PROSITE" id="PS00154">
    <property type="entry name" value="ATPASE_E1_E2"/>
    <property type="match status" value="1"/>
</dbReference>
<evidence type="ECO:0000256" key="9">
    <source>
        <dbReference type="ARBA" id="ARBA00023136"/>
    </source>
</evidence>
<dbReference type="InterPro" id="IPR008250">
    <property type="entry name" value="ATPase_P-typ_transduc_dom_A_sf"/>
</dbReference>
<keyword evidence="14" id="KW-1185">Reference proteome</keyword>
<evidence type="ECO:0000256" key="10">
    <source>
        <dbReference type="RuleBase" id="RU362081"/>
    </source>
</evidence>
<evidence type="ECO:0000256" key="6">
    <source>
        <dbReference type="ARBA" id="ARBA00022840"/>
    </source>
</evidence>
<keyword evidence="10" id="KW-1003">Cell membrane</keyword>
<keyword evidence="4 10" id="KW-0479">Metal-binding</keyword>
<dbReference type="Gene3D" id="2.70.150.10">
    <property type="entry name" value="Calcium-transporting ATPase, cytoplasmic transduction domain A"/>
    <property type="match status" value="1"/>
</dbReference>
<dbReference type="Pfam" id="PF00403">
    <property type="entry name" value="HMA"/>
    <property type="match status" value="1"/>
</dbReference>
<feature type="compositionally biased region" description="Basic and acidic residues" evidence="11">
    <location>
        <begin position="152"/>
        <end position="162"/>
    </location>
</feature>
<evidence type="ECO:0000313" key="14">
    <source>
        <dbReference type="Proteomes" id="UP001333996"/>
    </source>
</evidence>
<dbReference type="NCBIfam" id="TIGR01494">
    <property type="entry name" value="ATPase_P-type"/>
    <property type="match status" value="1"/>
</dbReference>
<dbReference type="InterPro" id="IPR036412">
    <property type="entry name" value="HAD-like_sf"/>
</dbReference>
<evidence type="ECO:0000256" key="7">
    <source>
        <dbReference type="ARBA" id="ARBA00022967"/>
    </source>
</evidence>
<comment type="similarity">
    <text evidence="2 10">Belongs to the cation transport ATPase (P-type) (TC 3.A.3) family. Type IB subfamily.</text>
</comment>
<dbReference type="Gene3D" id="3.30.70.100">
    <property type="match status" value="1"/>
</dbReference>